<keyword evidence="1" id="KW-0812">Transmembrane</keyword>
<feature type="transmembrane region" description="Helical" evidence="1">
    <location>
        <begin position="7"/>
        <end position="29"/>
    </location>
</feature>
<sequence>MIKKEVFTGLFIGLLANSFGVLIVTSIISLIKNAHFMWILNLYYSNENLWMLICLGATFNLIFFYYFLQKKKFYRARGVLLATFVAAITSYIIYFV</sequence>
<organism evidence="2 3">
    <name type="scientific">Aurantibacter aestuarii</name>
    <dbReference type="NCBI Taxonomy" id="1266046"/>
    <lineage>
        <taxon>Bacteria</taxon>
        <taxon>Pseudomonadati</taxon>
        <taxon>Bacteroidota</taxon>
        <taxon>Flavobacteriia</taxon>
        <taxon>Flavobacteriales</taxon>
        <taxon>Flavobacteriaceae</taxon>
        <taxon>Aurantibacter</taxon>
    </lineage>
</organism>
<dbReference type="OrthoDB" id="1362378at2"/>
<name>A0A2T1NFM5_9FLAO</name>
<comment type="caution">
    <text evidence="2">The sequence shown here is derived from an EMBL/GenBank/DDBJ whole genome shotgun (WGS) entry which is preliminary data.</text>
</comment>
<dbReference type="AlphaFoldDB" id="A0A2T1NFM5"/>
<dbReference type="Proteomes" id="UP000238426">
    <property type="component" value="Unassembled WGS sequence"/>
</dbReference>
<protein>
    <submittedName>
        <fullName evidence="2">Uncharacterized protein</fullName>
    </submittedName>
</protein>
<dbReference type="EMBL" id="PXOQ01000006">
    <property type="protein sequence ID" value="PSG91555.1"/>
    <property type="molecule type" value="Genomic_DNA"/>
</dbReference>
<proteinExistence type="predicted"/>
<feature type="transmembrane region" description="Helical" evidence="1">
    <location>
        <begin position="79"/>
        <end position="95"/>
    </location>
</feature>
<evidence type="ECO:0000256" key="1">
    <source>
        <dbReference type="SAM" id="Phobius"/>
    </source>
</evidence>
<accession>A0A2T1NFM5</accession>
<keyword evidence="1" id="KW-0472">Membrane</keyword>
<dbReference type="RefSeq" id="WP_106461850.1">
    <property type="nucleotide sequence ID" value="NZ_PXOQ01000006.1"/>
</dbReference>
<reference evidence="2 3" key="1">
    <citation type="submission" date="2018-03" db="EMBL/GenBank/DDBJ databases">
        <title>Mesoflavibacter sp. HG37 and Mesoflavibacter sp. HG96 sp.nov., two marine bacteria isolated from seawater of Western Pacific Ocean.</title>
        <authorList>
            <person name="Cheng H."/>
            <person name="Wu Y.-H."/>
            <person name="Guo L.-L."/>
            <person name="Xu X.-W."/>
        </authorList>
    </citation>
    <scope>NUCLEOTIDE SEQUENCE [LARGE SCALE GENOMIC DNA]</scope>
    <source>
        <strain evidence="2 3">KCTC 32269</strain>
    </source>
</reference>
<evidence type="ECO:0000313" key="2">
    <source>
        <dbReference type="EMBL" id="PSG91555.1"/>
    </source>
</evidence>
<evidence type="ECO:0000313" key="3">
    <source>
        <dbReference type="Proteomes" id="UP000238426"/>
    </source>
</evidence>
<feature type="transmembrane region" description="Helical" evidence="1">
    <location>
        <begin position="49"/>
        <end position="67"/>
    </location>
</feature>
<keyword evidence="3" id="KW-1185">Reference proteome</keyword>
<gene>
    <name evidence="2" type="ORF">C7H52_00110</name>
</gene>
<keyword evidence="1" id="KW-1133">Transmembrane helix</keyword>